<protein>
    <submittedName>
        <fullName evidence="1">Uncharacterized protein</fullName>
    </submittedName>
</protein>
<evidence type="ECO:0000313" key="2">
    <source>
        <dbReference type="Proteomes" id="UP001489719"/>
    </source>
</evidence>
<comment type="caution">
    <text evidence="1">The sequence shown here is derived from an EMBL/GenBank/DDBJ whole genome shotgun (WGS) entry which is preliminary data.</text>
</comment>
<proteinExistence type="predicted"/>
<dbReference type="EMBL" id="MU970140">
    <property type="protein sequence ID" value="KAK9320206.1"/>
    <property type="molecule type" value="Genomic_DNA"/>
</dbReference>
<organism evidence="1 2">
    <name type="scientific">Lipomyces orientalis</name>
    <dbReference type="NCBI Taxonomy" id="1233043"/>
    <lineage>
        <taxon>Eukaryota</taxon>
        <taxon>Fungi</taxon>
        <taxon>Dikarya</taxon>
        <taxon>Ascomycota</taxon>
        <taxon>Saccharomycotina</taxon>
        <taxon>Lipomycetes</taxon>
        <taxon>Lipomycetales</taxon>
        <taxon>Lipomycetaceae</taxon>
        <taxon>Lipomyces</taxon>
    </lineage>
</organism>
<name>A0ACC3TGT4_9ASCO</name>
<gene>
    <name evidence="1" type="ORF">V1517DRAFT_330117</name>
</gene>
<dbReference type="Proteomes" id="UP001489719">
    <property type="component" value="Unassembled WGS sequence"/>
</dbReference>
<keyword evidence="2" id="KW-1185">Reference proteome</keyword>
<reference evidence="2" key="1">
    <citation type="journal article" date="2024" name="Front. Bioeng. Biotechnol.">
        <title>Genome-scale model development and genomic sequencing of the oleaginous clade Lipomyces.</title>
        <authorList>
            <person name="Czajka J.J."/>
            <person name="Han Y."/>
            <person name="Kim J."/>
            <person name="Mondo S.J."/>
            <person name="Hofstad B.A."/>
            <person name="Robles A."/>
            <person name="Haridas S."/>
            <person name="Riley R."/>
            <person name="LaButti K."/>
            <person name="Pangilinan J."/>
            <person name="Andreopoulos W."/>
            <person name="Lipzen A."/>
            <person name="Yan J."/>
            <person name="Wang M."/>
            <person name="Ng V."/>
            <person name="Grigoriev I.V."/>
            <person name="Spatafora J.W."/>
            <person name="Magnuson J.K."/>
            <person name="Baker S.E."/>
            <person name="Pomraning K.R."/>
        </authorList>
    </citation>
    <scope>NUCLEOTIDE SEQUENCE [LARGE SCALE GENOMIC DNA]</scope>
    <source>
        <strain evidence="2">CBS 10300</strain>
    </source>
</reference>
<evidence type="ECO:0000313" key="1">
    <source>
        <dbReference type="EMBL" id="KAK9320206.1"/>
    </source>
</evidence>
<accession>A0ACC3TGT4</accession>
<sequence>MSRKNSTGKLYSGNYVELLHNRIEVLQLGLELLVQRINRGDTISSLLDDKGKININMVLDKLSVRGIGTDQFSTMVRLSPSSSMASSGDGDDVDESEDVEQTEWEIGKALESRYDPDDELYRIPLETEEYGIDDTPPMTGSGFDSPSSYPMSAFSPSYDGSETVSVS</sequence>